<evidence type="ECO:0000313" key="3">
    <source>
        <dbReference type="Proteomes" id="UP000319897"/>
    </source>
</evidence>
<dbReference type="AlphaFoldDB" id="A0A501XH84"/>
<sequence>MGRAKAWMLEQWERGYSDADGDICAGCVSEPVLAEWIGANLTAHSCSFCGTESHEAVAASFDDFVGVVLAGISFDWNHPDSEGIMYVSAEGGYQAPVTDTWEVLGDYGISENAVVIDALADSIDTDGWVEREFYRGSDSQRLVWGWDRFKAFTKNDTRYFFLKREPRDDDELTPAEMLSQIAKMIRYELGGHGLVKSLEPETELIRIRIDGVGHGGAAAIGAPPAEFATQSNRMSPAGIPMFYGAFDAATATAETFDPQAHAGQVLSIGSFRPVRALRVLDLAELPEVPSVFEPAGRKLIHTLRFLRAFARDIAKPIARDGREHIEYVPTQIVTEYFRRVFRTAEGHALDGIIYRSSRNPSDRAFVLFCENRQCIDEGVAVRPEHLLKLVSVTHQAAGDDDGVPADG</sequence>
<gene>
    <name evidence="2" type="ORF">FJQ54_12655</name>
</gene>
<feature type="domain" description="RES" evidence="1">
    <location>
        <begin position="218"/>
        <end position="382"/>
    </location>
</feature>
<dbReference type="Pfam" id="PF08808">
    <property type="entry name" value="RES"/>
    <property type="match status" value="1"/>
</dbReference>
<dbReference type="InterPro" id="IPR014914">
    <property type="entry name" value="RES_dom"/>
</dbReference>
<dbReference type="RefSeq" id="WP_140928788.1">
    <property type="nucleotide sequence ID" value="NZ_VFSU01000029.1"/>
</dbReference>
<proteinExistence type="predicted"/>
<protein>
    <submittedName>
        <fullName evidence="2">RES domain-containing protein</fullName>
    </submittedName>
</protein>
<evidence type="ECO:0000313" key="2">
    <source>
        <dbReference type="EMBL" id="TPE59779.1"/>
    </source>
</evidence>
<accession>A0A501XH84</accession>
<dbReference type="InterPro" id="IPR041206">
    <property type="entry name" value="HEPN/RES_NTD1"/>
</dbReference>
<organism evidence="2 3">
    <name type="scientific">Sandaracinobacter neustonicus</name>
    <dbReference type="NCBI Taxonomy" id="1715348"/>
    <lineage>
        <taxon>Bacteria</taxon>
        <taxon>Pseudomonadati</taxon>
        <taxon>Pseudomonadota</taxon>
        <taxon>Alphaproteobacteria</taxon>
        <taxon>Sphingomonadales</taxon>
        <taxon>Sphingosinicellaceae</taxon>
        <taxon>Sandaracinobacter</taxon>
    </lineage>
</organism>
<evidence type="ECO:0000259" key="1">
    <source>
        <dbReference type="SMART" id="SM00953"/>
    </source>
</evidence>
<name>A0A501XH84_9SPHN</name>
<reference evidence="2 3" key="1">
    <citation type="submission" date="2019-06" db="EMBL/GenBank/DDBJ databases">
        <authorList>
            <person name="Lee I."/>
            <person name="Jang G.I."/>
            <person name="Hwang C.Y."/>
        </authorList>
    </citation>
    <scope>NUCLEOTIDE SEQUENCE [LARGE SCALE GENOMIC DNA]</scope>
    <source>
        <strain evidence="2 3">PAMC 28131</strain>
    </source>
</reference>
<dbReference type="Pfam" id="PF18870">
    <property type="entry name" value="HEPN_RES_NTD1"/>
    <property type="match status" value="1"/>
</dbReference>
<keyword evidence="3" id="KW-1185">Reference proteome</keyword>
<dbReference type="EMBL" id="VFSU01000029">
    <property type="protein sequence ID" value="TPE59779.1"/>
    <property type="molecule type" value="Genomic_DNA"/>
</dbReference>
<dbReference type="SMART" id="SM00953">
    <property type="entry name" value="RES"/>
    <property type="match status" value="1"/>
</dbReference>
<comment type="caution">
    <text evidence="2">The sequence shown here is derived from an EMBL/GenBank/DDBJ whole genome shotgun (WGS) entry which is preliminary data.</text>
</comment>
<dbReference type="OrthoDB" id="1425103at2"/>
<dbReference type="Proteomes" id="UP000319897">
    <property type="component" value="Unassembled WGS sequence"/>
</dbReference>